<dbReference type="PROSITE" id="PS00028">
    <property type="entry name" value="ZINC_FINGER_C2H2_1"/>
    <property type="match status" value="1"/>
</dbReference>
<evidence type="ECO:0000313" key="5">
    <source>
        <dbReference type="Proteomes" id="UP001419268"/>
    </source>
</evidence>
<proteinExistence type="predicted"/>
<dbReference type="AlphaFoldDB" id="A0AAP0IQN1"/>
<reference evidence="4 5" key="1">
    <citation type="submission" date="2024-01" db="EMBL/GenBank/DDBJ databases">
        <title>Genome assemblies of Stephania.</title>
        <authorList>
            <person name="Yang L."/>
        </authorList>
    </citation>
    <scope>NUCLEOTIDE SEQUENCE [LARGE SCALE GENOMIC DNA]</scope>
    <source>
        <strain evidence="4">JXDWG</strain>
        <tissue evidence="4">Leaf</tissue>
    </source>
</reference>
<keyword evidence="5" id="KW-1185">Reference proteome</keyword>
<evidence type="ECO:0000256" key="2">
    <source>
        <dbReference type="SAM" id="SignalP"/>
    </source>
</evidence>
<dbReference type="PANTHER" id="PTHR21385:SF0">
    <property type="entry name" value="RE51073P"/>
    <property type="match status" value="1"/>
</dbReference>
<feature type="domain" description="C2H2-type" evidence="3">
    <location>
        <begin position="112"/>
        <end position="133"/>
    </location>
</feature>
<evidence type="ECO:0000256" key="1">
    <source>
        <dbReference type="SAM" id="Phobius"/>
    </source>
</evidence>
<feature type="transmembrane region" description="Helical" evidence="1">
    <location>
        <begin position="230"/>
        <end position="251"/>
    </location>
</feature>
<dbReference type="Proteomes" id="UP001419268">
    <property type="component" value="Unassembled WGS sequence"/>
</dbReference>
<dbReference type="PANTHER" id="PTHR21385">
    <property type="entry name" value="ZINC FINGER PROTEIN-RELATED"/>
    <property type="match status" value="1"/>
</dbReference>
<evidence type="ECO:0000259" key="3">
    <source>
        <dbReference type="PROSITE" id="PS00028"/>
    </source>
</evidence>
<feature type="chain" id="PRO_5042959308" description="C2H2-type domain-containing protein" evidence="2">
    <location>
        <begin position="29"/>
        <end position="276"/>
    </location>
</feature>
<keyword evidence="1" id="KW-1133">Transmembrane helix</keyword>
<protein>
    <recommendedName>
        <fullName evidence="3">C2H2-type domain-containing protein</fullName>
    </recommendedName>
</protein>
<evidence type="ECO:0000313" key="4">
    <source>
        <dbReference type="EMBL" id="KAK9119953.1"/>
    </source>
</evidence>
<dbReference type="InterPro" id="IPR013087">
    <property type="entry name" value="Znf_C2H2_type"/>
</dbReference>
<keyword evidence="2" id="KW-0732">Signal</keyword>
<keyword evidence="1" id="KW-0472">Membrane</keyword>
<comment type="caution">
    <text evidence="4">The sequence shown here is derived from an EMBL/GenBank/DDBJ whole genome shotgun (WGS) entry which is preliminary data.</text>
</comment>
<keyword evidence="1" id="KW-0812">Transmembrane</keyword>
<accession>A0AAP0IQN1</accession>
<organism evidence="4 5">
    <name type="scientific">Stephania cephalantha</name>
    <dbReference type="NCBI Taxonomy" id="152367"/>
    <lineage>
        <taxon>Eukaryota</taxon>
        <taxon>Viridiplantae</taxon>
        <taxon>Streptophyta</taxon>
        <taxon>Embryophyta</taxon>
        <taxon>Tracheophyta</taxon>
        <taxon>Spermatophyta</taxon>
        <taxon>Magnoliopsida</taxon>
        <taxon>Ranunculales</taxon>
        <taxon>Menispermaceae</taxon>
        <taxon>Menispermoideae</taxon>
        <taxon>Cissampelideae</taxon>
        <taxon>Stephania</taxon>
    </lineage>
</organism>
<gene>
    <name evidence="4" type="ORF">Scep_018046</name>
</gene>
<dbReference type="EMBL" id="JBBNAG010000007">
    <property type="protein sequence ID" value="KAK9119953.1"/>
    <property type="molecule type" value="Genomic_DNA"/>
</dbReference>
<feature type="signal peptide" evidence="2">
    <location>
        <begin position="1"/>
        <end position="28"/>
    </location>
</feature>
<name>A0AAP0IQN1_9MAGN</name>
<sequence length="276" mass="31461">MERSIAVAAPRLALLNLSISLLLIVAGASPSNQEFEGITGRSLEQEHDHTHGIHCSRDRSRAAWKIIDEYLMPFVEKENYKISSRCRLHADNNLFRDQEMHKIHVDVNDWQCGYCKKSFRAEKFLDQHFDNRHYNLLNVSHSKCLADLCGALHCDLVMDSKLRKTKCNPAAASKNRHLCESLAGSCFPVSDGPSASRLHELFLHQFCDSHTCNGGPKPFSRGGKKQTSTLYIAISAMTLVLLPLFYFIVYLHHWNMRAGVQDLKRIPRKNQKTKPF</sequence>